<evidence type="ECO:0000256" key="8">
    <source>
        <dbReference type="ARBA" id="ARBA00022741"/>
    </source>
</evidence>
<accession>A0ABS4T047</accession>
<comment type="pathway">
    <text evidence="1 13">Amino-acid biosynthesis; L-threonine biosynthesis; L-threonine from L-aspartate: step 4/5.</text>
</comment>
<dbReference type="PIRSF" id="PIRSF000676">
    <property type="entry name" value="Homoser_kin"/>
    <property type="match status" value="1"/>
</dbReference>
<dbReference type="PANTHER" id="PTHR20861">
    <property type="entry name" value="HOMOSERINE/4-DIPHOSPHOCYTIDYL-2-C-METHYL-D-ERYTHRITOL KINASE"/>
    <property type="match status" value="1"/>
</dbReference>
<keyword evidence="5 13" id="KW-0028">Amino-acid biosynthesis</keyword>
<protein>
    <recommendedName>
        <fullName evidence="4 13">Homoserine kinase</fullName>
        <shortName evidence="13">HK</shortName>
        <shortName evidence="13">HSK</shortName>
        <ecNumber evidence="3 13">2.7.1.39</ecNumber>
    </recommendedName>
</protein>
<dbReference type="InterPro" id="IPR020568">
    <property type="entry name" value="Ribosomal_Su5_D2-typ_SF"/>
</dbReference>
<feature type="region of interest" description="Disordered" evidence="14">
    <location>
        <begin position="1"/>
        <end position="28"/>
    </location>
</feature>
<dbReference type="SUPFAM" id="SSF54211">
    <property type="entry name" value="Ribosomal protein S5 domain 2-like"/>
    <property type="match status" value="1"/>
</dbReference>
<evidence type="ECO:0000256" key="7">
    <source>
        <dbReference type="ARBA" id="ARBA00022697"/>
    </source>
</evidence>
<keyword evidence="7 13" id="KW-0791">Threonine biosynthesis</keyword>
<dbReference type="InterPro" id="IPR014721">
    <property type="entry name" value="Ribsml_uS5_D2-typ_fold_subgr"/>
</dbReference>
<feature type="compositionally biased region" description="Low complexity" evidence="14">
    <location>
        <begin position="1"/>
        <end position="26"/>
    </location>
</feature>
<dbReference type="InterPro" id="IPR013750">
    <property type="entry name" value="GHMP_kinase_C_dom"/>
</dbReference>
<comment type="catalytic activity">
    <reaction evidence="11 13">
        <text>L-homoserine + ATP = O-phospho-L-homoserine + ADP + H(+)</text>
        <dbReference type="Rhea" id="RHEA:13985"/>
        <dbReference type="ChEBI" id="CHEBI:15378"/>
        <dbReference type="ChEBI" id="CHEBI:30616"/>
        <dbReference type="ChEBI" id="CHEBI:57476"/>
        <dbReference type="ChEBI" id="CHEBI:57590"/>
        <dbReference type="ChEBI" id="CHEBI:456216"/>
        <dbReference type="EC" id="2.7.1.39"/>
    </reaction>
</comment>
<keyword evidence="9 13" id="KW-0418">Kinase</keyword>
<feature type="binding site" evidence="13">
    <location>
        <begin position="129"/>
        <end position="139"/>
    </location>
    <ligand>
        <name>ATP</name>
        <dbReference type="ChEBI" id="CHEBI:30616"/>
    </ligand>
</feature>
<dbReference type="Gene3D" id="3.30.230.10">
    <property type="match status" value="1"/>
</dbReference>
<dbReference type="PROSITE" id="PS00627">
    <property type="entry name" value="GHMP_KINASES_ATP"/>
    <property type="match status" value="1"/>
</dbReference>
<keyword evidence="13" id="KW-0963">Cytoplasm</keyword>
<evidence type="ECO:0000256" key="13">
    <source>
        <dbReference type="HAMAP-Rule" id="MF_00384"/>
    </source>
</evidence>
<name>A0ABS4T047_9MICC</name>
<dbReference type="PRINTS" id="PR00958">
    <property type="entry name" value="HOMSERKINASE"/>
</dbReference>
<comment type="caution">
    <text evidence="17">The sequence shown here is derived from an EMBL/GenBank/DDBJ whole genome shotgun (WGS) entry which is preliminary data.</text>
</comment>
<dbReference type="RefSeq" id="WP_210048108.1">
    <property type="nucleotide sequence ID" value="NZ_JAGINX010000001.1"/>
</dbReference>
<dbReference type="PANTHER" id="PTHR20861:SF1">
    <property type="entry name" value="HOMOSERINE KINASE"/>
    <property type="match status" value="1"/>
</dbReference>
<organism evidence="17 18">
    <name type="scientific">Nesterenkonia lacusekhoensis</name>
    <dbReference type="NCBI Taxonomy" id="150832"/>
    <lineage>
        <taxon>Bacteria</taxon>
        <taxon>Bacillati</taxon>
        <taxon>Actinomycetota</taxon>
        <taxon>Actinomycetes</taxon>
        <taxon>Micrococcales</taxon>
        <taxon>Micrococcaceae</taxon>
        <taxon>Nesterenkonia</taxon>
    </lineage>
</organism>
<sequence>MQSARPVQPVQPNQPAQPAQPTQSAQETLRQPITAPLEFRLRVPATSANLGPGYDCMGLALGWEDVIDVQAAPRRNPEAAQLSVEITGQGAGTLPTDASHLVISLVQRILAARGYALPDLHLRAHNTIPHSRGMGSSAAAVATAVVTASQLLPEGLSPEEQLQIGSRIEGHPDNYVPALRGGVALSWEDDRRFATVPLQPHPQLRTVLAVPDFEQSTEAARDLLPAQVPHQEAARNSARSALLVHALTTDPAVLLQATEDALHQEYRRSAFPASMELVDRLRAAGHAAVISGAGPSVLVLTSGDDAAQAAAGLISELPGETWTPAILPISTTGATVEEHPR</sequence>
<evidence type="ECO:0000256" key="1">
    <source>
        <dbReference type="ARBA" id="ARBA00005015"/>
    </source>
</evidence>
<dbReference type="InterPro" id="IPR006203">
    <property type="entry name" value="GHMP_knse_ATP-bd_CS"/>
</dbReference>
<dbReference type="HAMAP" id="MF_00384">
    <property type="entry name" value="Homoser_kinase"/>
    <property type="match status" value="1"/>
</dbReference>
<feature type="domain" description="GHMP kinase C-terminal" evidence="16">
    <location>
        <begin position="259"/>
        <end position="313"/>
    </location>
</feature>
<evidence type="ECO:0000256" key="3">
    <source>
        <dbReference type="ARBA" id="ARBA00012078"/>
    </source>
</evidence>
<evidence type="ECO:0000259" key="16">
    <source>
        <dbReference type="Pfam" id="PF08544"/>
    </source>
</evidence>
<keyword evidence="8 13" id="KW-0547">Nucleotide-binding</keyword>
<dbReference type="NCBIfam" id="TIGR00191">
    <property type="entry name" value="thrB"/>
    <property type="match status" value="1"/>
</dbReference>
<evidence type="ECO:0000256" key="9">
    <source>
        <dbReference type="ARBA" id="ARBA00022777"/>
    </source>
</evidence>
<keyword evidence="18" id="KW-1185">Reference proteome</keyword>
<keyword evidence="6 13" id="KW-0808">Transferase</keyword>
<dbReference type="EC" id="2.7.1.39" evidence="3 13"/>
<proteinExistence type="inferred from homology"/>
<dbReference type="EMBL" id="JAGINX010000001">
    <property type="protein sequence ID" value="MBP2317821.1"/>
    <property type="molecule type" value="Genomic_DNA"/>
</dbReference>
<evidence type="ECO:0000256" key="6">
    <source>
        <dbReference type="ARBA" id="ARBA00022679"/>
    </source>
</evidence>
<evidence type="ECO:0000256" key="12">
    <source>
        <dbReference type="ARBA" id="ARBA00049954"/>
    </source>
</evidence>
<comment type="function">
    <text evidence="12 13">Catalyzes the ATP-dependent phosphorylation of L-homoserine to L-homoserine phosphate.</text>
</comment>
<dbReference type="GO" id="GO:0004413">
    <property type="term" value="F:homoserine kinase activity"/>
    <property type="evidence" value="ECO:0007669"/>
    <property type="project" value="UniProtKB-EC"/>
</dbReference>
<reference evidence="17 18" key="1">
    <citation type="submission" date="2021-03" db="EMBL/GenBank/DDBJ databases">
        <title>Sequencing the genomes of 1000 actinobacteria strains.</title>
        <authorList>
            <person name="Klenk H.-P."/>
        </authorList>
    </citation>
    <scope>NUCLEOTIDE SEQUENCE [LARGE SCALE GENOMIC DNA]</scope>
    <source>
        <strain evidence="17 18">DSM 12544</strain>
    </source>
</reference>
<evidence type="ECO:0000313" key="17">
    <source>
        <dbReference type="EMBL" id="MBP2317821.1"/>
    </source>
</evidence>
<evidence type="ECO:0000256" key="14">
    <source>
        <dbReference type="SAM" id="MobiDB-lite"/>
    </source>
</evidence>
<dbReference type="InterPro" id="IPR000870">
    <property type="entry name" value="Homoserine_kinase"/>
</dbReference>
<dbReference type="InterPro" id="IPR006204">
    <property type="entry name" value="GHMP_kinase_N_dom"/>
</dbReference>
<evidence type="ECO:0000256" key="11">
    <source>
        <dbReference type="ARBA" id="ARBA00049375"/>
    </source>
</evidence>
<keyword evidence="10 13" id="KW-0067">ATP-binding</keyword>
<feature type="domain" description="GHMP kinase N-terminal" evidence="15">
    <location>
        <begin position="101"/>
        <end position="182"/>
    </location>
</feature>
<evidence type="ECO:0000313" key="18">
    <source>
        <dbReference type="Proteomes" id="UP001519331"/>
    </source>
</evidence>
<dbReference type="Gene3D" id="3.30.70.890">
    <property type="entry name" value="GHMP kinase, C-terminal domain"/>
    <property type="match status" value="1"/>
</dbReference>
<dbReference type="Pfam" id="PF00288">
    <property type="entry name" value="GHMP_kinases_N"/>
    <property type="match status" value="1"/>
</dbReference>
<comment type="similarity">
    <text evidence="2 13">Belongs to the GHMP kinase family. Homoserine kinase subfamily.</text>
</comment>
<comment type="subcellular location">
    <subcellularLocation>
        <location evidence="13">Cytoplasm</location>
    </subcellularLocation>
</comment>
<dbReference type="Pfam" id="PF08544">
    <property type="entry name" value="GHMP_kinases_C"/>
    <property type="match status" value="1"/>
</dbReference>
<evidence type="ECO:0000256" key="5">
    <source>
        <dbReference type="ARBA" id="ARBA00022605"/>
    </source>
</evidence>
<evidence type="ECO:0000259" key="15">
    <source>
        <dbReference type="Pfam" id="PF00288"/>
    </source>
</evidence>
<evidence type="ECO:0000256" key="2">
    <source>
        <dbReference type="ARBA" id="ARBA00007370"/>
    </source>
</evidence>
<evidence type="ECO:0000256" key="10">
    <source>
        <dbReference type="ARBA" id="ARBA00022840"/>
    </source>
</evidence>
<gene>
    <name evidence="13" type="primary">thrB</name>
    <name evidence="17" type="ORF">JOF45_000840</name>
</gene>
<dbReference type="Proteomes" id="UP001519331">
    <property type="component" value="Unassembled WGS sequence"/>
</dbReference>
<dbReference type="InterPro" id="IPR036554">
    <property type="entry name" value="GHMP_kinase_C_sf"/>
</dbReference>
<dbReference type="SUPFAM" id="SSF55060">
    <property type="entry name" value="GHMP Kinase, C-terminal domain"/>
    <property type="match status" value="1"/>
</dbReference>
<evidence type="ECO:0000256" key="4">
    <source>
        <dbReference type="ARBA" id="ARBA00017858"/>
    </source>
</evidence>